<protein>
    <recommendedName>
        <fullName evidence="7">rRNA adenine N(6)-methyltransferase</fullName>
        <ecNumber evidence="7">2.1.1.-</ecNumber>
    </recommendedName>
</protein>
<comment type="subcellular location">
    <subcellularLocation>
        <location evidence="1">Mitochondrion</location>
    </subcellularLocation>
</comment>
<dbReference type="EMBL" id="BTFZ01000006">
    <property type="protein sequence ID" value="GMM35518.1"/>
    <property type="molecule type" value="Genomic_DNA"/>
</dbReference>
<dbReference type="Gene3D" id="1.10.8.100">
    <property type="entry name" value="Ribosomal RNA adenine dimethylase-like, domain 2"/>
    <property type="match status" value="1"/>
</dbReference>
<proteinExistence type="inferred from homology"/>
<comment type="caution">
    <text evidence="8">The sequence shown here is derived from an EMBL/GenBank/DDBJ whole genome shotgun (WGS) entry which is preliminary data.</text>
</comment>
<dbReference type="InterPro" id="IPR023165">
    <property type="entry name" value="rRNA_Ade_diMease-like_C"/>
</dbReference>
<dbReference type="GO" id="GO:0032259">
    <property type="term" value="P:methylation"/>
    <property type="evidence" value="ECO:0007669"/>
    <property type="project" value="UniProtKB-KW"/>
</dbReference>
<evidence type="ECO:0000256" key="2">
    <source>
        <dbReference type="ARBA" id="ARBA00022603"/>
    </source>
</evidence>
<gene>
    <name evidence="8" type="ORF">DASC09_028430</name>
</gene>
<comment type="similarity">
    <text evidence="7">Belongs to the class I-like SAM-binding methyltransferase superfamily. rRNA adenine N(6)-methyltransferase family.</text>
</comment>
<keyword evidence="3 7" id="KW-0808">Transferase</keyword>
<evidence type="ECO:0000256" key="6">
    <source>
        <dbReference type="ARBA" id="ARBA00024915"/>
    </source>
</evidence>
<dbReference type="AlphaFoldDB" id="A0AAV5QMY4"/>
<dbReference type="EC" id="2.1.1.-" evidence="7"/>
<evidence type="ECO:0000256" key="3">
    <source>
        <dbReference type="ARBA" id="ARBA00022679"/>
    </source>
</evidence>
<evidence type="ECO:0000256" key="5">
    <source>
        <dbReference type="ARBA" id="ARBA00022884"/>
    </source>
</evidence>
<organism evidence="8 9">
    <name type="scientific">Saccharomycopsis crataegensis</name>
    <dbReference type="NCBI Taxonomy" id="43959"/>
    <lineage>
        <taxon>Eukaryota</taxon>
        <taxon>Fungi</taxon>
        <taxon>Dikarya</taxon>
        <taxon>Ascomycota</taxon>
        <taxon>Saccharomycotina</taxon>
        <taxon>Saccharomycetes</taxon>
        <taxon>Saccharomycopsidaceae</taxon>
        <taxon>Saccharomycopsis</taxon>
    </lineage>
</organism>
<dbReference type="GO" id="GO:0034245">
    <property type="term" value="C:mitochondrial DNA-directed RNA polymerase complex"/>
    <property type="evidence" value="ECO:0007669"/>
    <property type="project" value="TreeGrafter"/>
</dbReference>
<dbReference type="Gene3D" id="3.40.50.150">
    <property type="entry name" value="Vaccinia Virus protein VP39"/>
    <property type="match status" value="1"/>
</dbReference>
<accession>A0AAV5QMY4</accession>
<evidence type="ECO:0000313" key="9">
    <source>
        <dbReference type="Proteomes" id="UP001360560"/>
    </source>
</evidence>
<dbReference type="InterPro" id="IPR029063">
    <property type="entry name" value="SAM-dependent_MTases_sf"/>
</dbReference>
<name>A0AAV5QMY4_9ASCO</name>
<dbReference type="PANTHER" id="PTHR11727">
    <property type="entry name" value="DIMETHYLADENOSINE TRANSFERASE"/>
    <property type="match status" value="1"/>
</dbReference>
<keyword evidence="2 7" id="KW-0489">Methyltransferase</keyword>
<dbReference type="GO" id="GO:0003723">
    <property type="term" value="F:RNA binding"/>
    <property type="evidence" value="ECO:0007669"/>
    <property type="project" value="UniProtKB-KW"/>
</dbReference>
<dbReference type="Pfam" id="PF00398">
    <property type="entry name" value="RrnaAD"/>
    <property type="match status" value="1"/>
</dbReference>
<sequence>MSVHPDRLFSKEFFRKMVWKYNFSHLIDIDAYHQIFDKAKLKKMYKEPEKLNVLHLYSPQGALPSALQSYLHPRNQIVMDPFPKCRAFYQKHLFPLVKKYNEKVDDAHRYNLKICVENPYKWESYHNFFNKESFIPEEQSDDHIHTNFLVTCNYTNSFGEQLAVQHLNTFGNRNWIQKYGRVRMLSLLDPASAGKFFGYQRGKILRNRMTVQAQAYADAKLLAVSRNGLSHFPEEFIEKSNPVILEKDQFLSASDSMAVVDFQPKKVPTDVNLDEFDYITKTLLVTKIPLKESIDLLGFGASEFFLNEPDFKPFMDKSARDLSAEEFFKLTKLFGYWPFRPDVMLTFEDIGGRIEDTHNRR</sequence>
<dbReference type="GO" id="GO:0008168">
    <property type="term" value="F:methyltransferase activity"/>
    <property type="evidence" value="ECO:0007669"/>
    <property type="project" value="UniProtKB-KW"/>
</dbReference>
<keyword evidence="7" id="KW-0698">rRNA processing</keyword>
<dbReference type="Proteomes" id="UP001360560">
    <property type="component" value="Unassembled WGS sequence"/>
</dbReference>
<reference evidence="8 9" key="1">
    <citation type="journal article" date="2023" name="Elife">
        <title>Identification of key yeast species and microbe-microbe interactions impacting larval growth of Drosophila in the wild.</title>
        <authorList>
            <person name="Mure A."/>
            <person name="Sugiura Y."/>
            <person name="Maeda R."/>
            <person name="Honda K."/>
            <person name="Sakurai N."/>
            <person name="Takahashi Y."/>
            <person name="Watada M."/>
            <person name="Katoh T."/>
            <person name="Gotoh A."/>
            <person name="Gotoh Y."/>
            <person name="Taniguchi I."/>
            <person name="Nakamura K."/>
            <person name="Hayashi T."/>
            <person name="Katayama T."/>
            <person name="Uemura T."/>
            <person name="Hattori Y."/>
        </authorList>
    </citation>
    <scope>NUCLEOTIDE SEQUENCE [LARGE SCALE GENOMIC DNA]</scope>
    <source>
        <strain evidence="8 9">SC-9</strain>
    </source>
</reference>
<dbReference type="GO" id="GO:0006391">
    <property type="term" value="P:transcription initiation at mitochondrial promoter"/>
    <property type="evidence" value="ECO:0007669"/>
    <property type="project" value="TreeGrafter"/>
</dbReference>
<dbReference type="PANTHER" id="PTHR11727:SF17">
    <property type="entry name" value="DIMETHYLADENOSINE TRANSFERASE 1, MITOCHONDRIAL"/>
    <property type="match status" value="1"/>
</dbReference>
<dbReference type="InterPro" id="IPR001737">
    <property type="entry name" value="KsgA/Erm"/>
</dbReference>
<keyword evidence="5" id="KW-0694">RNA-binding</keyword>
<keyword evidence="9" id="KW-1185">Reference proteome</keyword>
<dbReference type="GO" id="GO:0005759">
    <property type="term" value="C:mitochondrial matrix"/>
    <property type="evidence" value="ECO:0007669"/>
    <property type="project" value="TreeGrafter"/>
</dbReference>
<dbReference type="GeneID" id="90073497"/>
<keyword evidence="4 7" id="KW-0949">S-adenosyl-L-methionine</keyword>
<dbReference type="SUPFAM" id="SSF53335">
    <property type="entry name" value="S-adenosyl-L-methionine-dependent methyltransferases"/>
    <property type="match status" value="1"/>
</dbReference>
<evidence type="ECO:0000256" key="4">
    <source>
        <dbReference type="ARBA" id="ARBA00022691"/>
    </source>
</evidence>
<dbReference type="RefSeq" id="XP_064852518.1">
    <property type="nucleotide sequence ID" value="XM_064996446.1"/>
</dbReference>
<evidence type="ECO:0000313" key="8">
    <source>
        <dbReference type="EMBL" id="GMM35518.1"/>
    </source>
</evidence>
<dbReference type="GO" id="GO:0006364">
    <property type="term" value="P:rRNA processing"/>
    <property type="evidence" value="ECO:0007669"/>
    <property type="project" value="UniProtKB-KW"/>
</dbReference>
<evidence type="ECO:0000256" key="7">
    <source>
        <dbReference type="RuleBase" id="RU362106"/>
    </source>
</evidence>
<comment type="function">
    <text evidence="6">Mitochondrial transcription factor that confers selective promoter recognition on the core subunit of the yeast mitochondrial RNA polymerase. Interacts with DNA in a non-specific manner.</text>
</comment>
<evidence type="ECO:0000256" key="1">
    <source>
        <dbReference type="ARBA" id="ARBA00004173"/>
    </source>
</evidence>
<dbReference type="GO" id="GO:0034246">
    <property type="term" value="F:mitochondrial transcription factor activity"/>
    <property type="evidence" value="ECO:0007669"/>
    <property type="project" value="TreeGrafter"/>
</dbReference>